<keyword evidence="6" id="KW-0479">Metal-binding</keyword>
<comment type="caution">
    <text evidence="10">The sequence shown here is derived from an EMBL/GenBank/DDBJ whole genome shotgun (WGS) entry which is preliminary data.</text>
</comment>
<dbReference type="Proteomes" id="UP001432322">
    <property type="component" value="Unassembled WGS sequence"/>
</dbReference>
<evidence type="ECO:0000256" key="4">
    <source>
        <dbReference type="ARBA" id="ARBA00022679"/>
    </source>
</evidence>
<dbReference type="Pfam" id="PF00856">
    <property type="entry name" value="SET"/>
    <property type="match status" value="1"/>
</dbReference>
<accession>A0AAV5WTE5</accession>
<feature type="region of interest" description="Disordered" evidence="8">
    <location>
        <begin position="798"/>
        <end position="824"/>
    </location>
</feature>
<protein>
    <recommendedName>
        <fullName evidence="9">SET domain-containing protein</fullName>
    </recommendedName>
</protein>
<evidence type="ECO:0000259" key="9">
    <source>
        <dbReference type="PROSITE" id="PS50280"/>
    </source>
</evidence>
<dbReference type="PANTHER" id="PTHR46223:SF3">
    <property type="entry name" value="HISTONE-LYSINE N-METHYLTRANSFERASE SET-23"/>
    <property type="match status" value="1"/>
</dbReference>
<dbReference type="InterPro" id="IPR050973">
    <property type="entry name" value="H3K9_Histone-Lys_N-MTase"/>
</dbReference>
<dbReference type="PANTHER" id="PTHR46223">
    <property type="entry name" value="HISTONE-LYSINE N-METHYLTRANSFERASE SUV39H"/>
    <property type="match status" value="1"/>
</dbReference>
<feature type="domain" description="SET" evidence="9">
    <location>
        <begin position="484"/>
        <end position="626"/>
    </location>
</feature>
<feature type="region of interest" description="Disordered" evidence="8">
    <location>
        <begin position="692"/>
        <end position="741"/>
    </location>
</feature>
<evidence type="ECO:0000256" key="3">
    <source>
        <dbReference type="ARBA" id="ARBA00022603"/>
    </source>
</evidence>
<dbReference type="GO" id="GO:0008168">
    <property type="term" value="F:methyltransferase activity"/>
    <property type="evidence" value="ECO:0007669"/>
    <property type="project" value="UniProtKB-KW"/>
</dbReference>
<feature type="compositionally biased region" description="Basic and acidic residues" evidence="8">
    <location>
        <begin position="692"/>
        <end position="705"/>
    </location>
</feature>
<keyword evidence="4" id="KW-0808">Transferase</keyword>
<reference evidence="10" key="1">
    <citation type="submission" date="2023-10" db="EMBL/GenBank/DDBJ databases">
        <title>Genome assembly of Pristionchus species.</title>
        <authorList>
            <person name="Yoshida K."/>
            <person name="Sommer R.J."/>
        </authorList>
    </citation>
    <scope>NUCLEOTIDE SEQUENCE</scope>
    <source>
        <strain evidence="10">RS5133</strain>
    </source>
</reference>
<gene>
    <name evidence="10" type="ORF">PFISCL1PPCAC_25256</name>
</gene>
<evidence type="ECO:0000256" key="5">
    <source>
        <dbReference type="ARBA" id="ARBA00022691"/>
    </source>
</evidence>
<evidence type="ECO:0000256" key="6">
    <source>
        <dbReference type="ARBA" id="ARBA00022723"/>
    </source>
</evidence>
<evidence type="ECO:0000256" key="2">
    <source>
        <dbReference type="ARBA" id="ARBA00022454"/>
    </source>
</evidence>
<dbReference type="SUPFAM" id="SSF82199">
    <property type="entry name" value="SET domain"/>
    <property type="match status" value="1"/>
</dbReference>
<comment type="subcellular location">
    <subcellularLocation>
        <location evidence="1">Chromosome</location>
    </subcellularLocation>
</comment>
<evidence type="ECO:0000313" key="10">
    <source>
        <dbReference type="EMBL" id="GMT33959.1"/>
    </source>
</evidence>
<dbReference type="InterPro" id="IPR001214">
    <property type="entry name" value="SET_dom"/>
</dbReference>
<name>A0AAV5WTE5_9BILA</name>
<dbReference type="PROSITE" id="PS50280">
    <property type="entry name" value="SET"/>
    <property type="match status" value="1"/>
</dbReference>
<keyword evidence="5" id="KW-0949">S-adenosyl-L-methionine</keyword>
<keyword evidence="3" id="KW-0489">Methyltransferase</keyword>
<feature type="compositionally biased region" description="Low complexity" evidence="8">
    <location>
        <begin position="128"/>
        <end position="147"/>
    </location>
</feature>
<evidence type="ECO:0000256" key="1">
    <source>
        <dbReference type="ARBA" id="ARBA00004286"/>
    </source>
</evidence>
<dbReference type="InterPro" id="IPR046341">
    <property type="entry name" value="SET_dom_sf"/>
</dbReference>
<dbReference type="Gene3D" id="2.170.270.10">
    <property type="entry name" value="SET domain"/>
    <property type="match status" value="1"/>
</dbReference>
<evidence type="ECO:0000313" key="11">
    <source>
        <dbReference type="Proteomes" id="UP001432322"/>
    </source>
</evidence>
<proteinExistence type="predicted"/>
<feature type="region of interest" description="Disordered" evidence="8">
    <location>
        <begin position="64"/>
        <end position="167"/>
    </location>
</feature>
<dbReference type="SMART" id="SM00317">
    <property type="entry name" value="SET"/>
    <property type="match status" value="1"/>
</dbReference>
<keyword evidence="7" id="KW-0862">Zinc</keyword>
<organism evidence="10 11">
    <name type="scientific">Pristionchus fissidentatus</name>
    <dbReference type="NCBI Taxonomy" id="1538716"/>
    <lineage>
        <taxon>Eukaryota</taxon>
        <taxon>Metazoa</taxon>
        <taxon>Ecdysozoa</taxon>
        <taxon>Nematoda</taxon>
        <taxon>Chromadorea</taxon>
        <taxon>Rhabditida</taxon>
        <taxon>Rhabditina</taxon>
        <taxon>Diplogasteromorpha</taxon>
        <taxon>Diplogasteroidea</taxon>
        <taxon>Neodiplogasteridae</taxon>
        <taxon>Pristionchus</taxon>
    </lineage>
</organism>
<dbReference type="EMBL" id="BTSY01000006">
    <property type="protein sequence ID" value="GMT33959.1"/>
    <property type="molecule type" value="Genomic_DNA"/>
</dbReference>
<evidence type="ECO:0000256" key="8">
    <source>
        <dbReference type="SAM" id="MobiDB-lite"/>
    </source>
</evidence>
<dbReference type="GO" id="GO:0005694">
    <property type="term" value="C:chromosome"/>
    <property type="evidence" value="ECO:0007669"/>
    <property type="project" value="UniProtKB-SubCell"/>
</dbReference>
<dbReference type="GO" id="GO:0046872">
    <property type="term" value="F:metal ion binding"/>
    <property type="evidence" value="ECO:0007669"/>
    <property type="project" value="UniProtKB-KW"/>
</dbReference>
<keyword evidence="2" id="KW-0158">Chromosome</keyword>
<sequence>MPRGKSFKPSIDDLNQCKMTRFLIPRDVNADKRIAMAPQIASHHVNTNVGLYKFTAPPATEVVPLADSPEEKPRVCRKRKSDVLRNQDSASPEVVTLSDSSPASGGRVILRTSPRFSLPPIVLRDSNNRPSSSNSNSNSSNNHNVSESSDKENHNASKSSGKESCATHRKPDLLDFHSLSIDDKTEWKKYVIVPPPEDPNEEKIDIELAEHEDKTVSYWDQMAAEINAKKQSYKFDYIVTGDETGKYLLIKWTGFGLPSWIRNSHVDHGRGQMSVAHNKRTAAMALLEAQVRKEIEENKLGKFETLYPNRWLKREEGEGNGNYATSPRARFVNKLKVAEWRMNYEYEKVKVMAPVYVENWVDDTPFPDIKFITKSVPSPKVATILANTNELAFIKCCKCKAVCNYPRERLENVLPCCGIEYGSMFYYDNGKIETRRELVENSVVLTSVEIESMIVVECGPDCNCVITAAPKECKQRVVQKGRTCVLVIFREADERGWSLRAGEKIPKSAFVAEYVGEVLTGKEQEERTASHYLFGLRYGWAENIIRTTRVRNVKLKKGQTQIRHHRPFVVDASVMGNEARFINHSCEPNLAAAVVYVERHGEFYHRIAFFARREIAPGEELTFDYFPSGEEMDNARRMFPYCRCGTESCKFPNPVPQDLNESLCTNDSHSDYDDVDSFISDNEVLEQQQFIADEKEKKREEEEKRKKLSQSRRASMRLSGRTDLNNSLMEETSPVKSPPSPVHMLATNLRRDPAVILAERYHEEPEDSRKRIKGGILDMIDTNWSLKRQNEMFAEAEKMMKDREKERKEREKARANEGGDGTSK</sequence>
<dbReference type="GO" id="GO:0032259">
    <property type="term" value="P:methylation"/>
    <property type="evidence" value="ECO:0007669"/>
    <property type="project" value="UniProtKB-KW"/>
</dbReference>
<evidence type="ECO:0000256" key="7">
    <source>
        <dbReference type="ARBA" id="ARBA00022833"/>
    </source>
</evidence>
<dbReference type="AlphaFoldDB" id="A0AAV5WTE5"/>
<keyword evidence="11" id="KW-1185">Reference proteome</keyword>